<reference evidence="2 3" key="1">
    <citation type="submission" date="2017-09" db="EMBL/GenBank/DDBJ databases">
        <title>Large-scale bioinformatics analysis of Bacillus genomes uncovers conserved roles of natural products in bacterial physiology.</title>
        <authorList>
            <consortium name="Agbiome Team Llc"/>
            <person name="Bleich R.M."/>
            <person name="Kirk G.J."/>
            <person name="Santa Maria K.C."/>
            <person name="Allen S.E."/>
            <person name="Farag S."/>
            <person name="Shank E.A."/>
            <person name="Bowers A."/>
        </authorList>
    </citation>
    <scope>NUCLEOTIDE SEQUENCE [LARGE SCALE GENOMIC DNA]</scope>
    <source>
        <strain evidence="2 3">AFS005140</strain>
    </source>
</reference>
<dbReference type="AlphaFoldDB" id="A0ABD6S8K1"/>
<feature type="transmembrane region" description="Helical" evidence="1">
    <location>
        <begin position="66"/>
        <end position="89"/>
    </location>
</feature>
<dbReference type="EMBL" id="NTYF01000023">
    <property type="protein sequence ID" value="PER55821.1"/>
    <property type="molecule type" value="Genomic_DNA"/>
</dbReference>
<proteinExistence type="predicted"/>
<name>A0ABD6S8K1_BACTU</name>
<accession>A0ABD6S8K1</accession>
<gene>
    <name evidence="2" type="ORF">CN495_08705</name>
</gene>
<evidence type="ECO:0000313" key="3">
    <source>
        <dbReference type="Proteomes" id="UP000219897"/>
    </source>
</evidence>
<keyword evidence="1" id="KW-0812">Transmembrane</keyword>
<sequence length="90" mass="10562">MVKDIEGSEDMQELQALDWIALSWIGLAPYLVIYIVMVLRTDSCLLPLRPFKVYKREKENETGVELLVLFLYGLLVIWTTFCVSLYVMWK</sequence>
<keyword evidence="1" id="KW-1133">Transmembrane helix</keyword>
<evidence type="ECO:0000313" key="2">
    <source>
        <dbReference type="EMBL" id="PER55821.1"/>
    </source>
</evidence>
<comment type="caution">
    <text evidence="2">The sequence shown here is derived from an EMBL/GenBank/DDBJ whole genome shotgun (WGS) entry which is preliminary data.</text>
</comment>
<evidence type="ECO:0000256" key="1">
    <source>
        <dbReference type="SAM" id="Phobius"/>
    </source>
</evidence>
<feature type="transmembrane region" description="Helical" evidence="1">
    <location>
        <begin position="20"/>
        <end position="39"/>
    </location>
</feature>
<keyword evidence="1" id="KW-0472">Membrane</keyword>
<organism evidence="2 3">
    <name type="scientific">Bacillus thuringiensis</name>
    <dbReference type="NCBI Taxonomy" id="1428"/>
    <lineage>
        <taxon>Bacteria</taxon>
        <taxon>Bacillati</taxon>
        <taxon>Bacillota</taxon>
        <taxon>Bacilli</taxon>
        <taxon>Bacillales</taxon>
        <taxon>Bacillaceae</taxon>
        <taxon>Bacillus</taxon>
        <taxon>Bacillus cereus group</taxon>
    </lineage>
</organism>
<dbReference type="Proteomes" id="UP000219897">
    <property type="component" value="Unassembled WGS sequence"/>
</dbReference>
<protein>
    <submittedName>
        <fullName evidence="2">Uncharacterized protein</fullName>
    </submittedName>
</protein>